<evidence type="ECO:0000313" key="9">
    <source>
        <dbReference type="EMBL" id="WOL02501.1"/>
    </source>
</evidence>
<dbReference type="InterPro" id="IPR003613">
    <property type="entry name" value="Ubox_domain"/>
</dbReference>
<evidence type="ECO:0000256" key="5">
    <source>
        <dbReference type="ARBA" id="ARBA00022737"/>
    </source>
</evidence>
<dbReference type="GO" id="GO:0061630">
    <property type="term" value="F:ubiquitin protein ligase activity"/>
    <property type="evidence" value="ECO:0007669"/>
    <property type="project" value="UniProtKB-EC"/>
</dbReference>
<dbReference type="InterPro" id="IPR011989">
    <property type="entry name" value="ARM-like"/>
</dbReference>
<keyword evidence="4" id="KW-0808">Transferase</keyword>
<evidence type="ECO:0000259" key="8">
    <source>
        <dbReference type="PROSITE" id="PS51698"/>
    </source>
</evidence>
<dbReference type="EMBL" id="CP136892">
    <property type="protein sequence ID" value="WOL02501.1"/>
    <property type="molecule type" value="Genomic_DNA"/>
</dbReference>
<comment type="catalytic activity">
    <reaction evidence="1">
        <text>S-ubiquitinyl-[E2 ubiquitin-conjugating enzyme]-L-cysteine + [acceptor protein]-L-lysine = [E2 ubiquitin-conjugating enzyme]-L-cysteine + N(6)-ubiquitinyl-[acceptor protein]-L-lysine.</text>
        <dbReference type="EC" id="2.3.2.27"/>
    </reaction>
</comment>
<evidence type="ECO:0000256" key="4">
    <source>
        <dbReference type="ARBA" id="ARBA00022679"/>
    </source>
</evidence>
<protein>
    <recommendedName>
        <fullName evidence="3">RING-type E3 ubiquitin transferase</fullName>
        <ecNumber evidence="3">2.3.2.27</ecNumber>
    </recommendedName>
</protein>
<dbReference type="Gene3D" id="3.30.40.10">
    <property type="entry name" value="Zinc/RING finger domain, C3HC4 (zinc finger)"/>
    <property type="match status" value="1"/>
</dbReference>
<dbReference type="GO" id="GO:0016567">
    <property type="term" value="P:protein ubiquitination"/>
    <property type="evidence" value="ECO:0007669"/>
    <property type="project" value="InterPro"/>
</dbReference>
<keyword evidence="5" id="KW-0677">Repeat</keyword>
<dbReference type="PANTHER" id="PTHR23315:SF253">
    <property type="entry name" value="U-BOX DOMAIN-CONTAINING PROTEIN 9"/>
    <property type="match status" value="1"/>
</dbReference>
<accession>A0AAQ3KBD8</accession>
<keyword evidence="10" id="KW-1185">Reference proteome</keyword>
<proteinExistence type="predicted"/>
<evidence type="ECO:0000256" key="3">
    <source>
        <dbReference type="ARBA" id="ARBA00012483"/>
    </source>
</evidence>
<evidence type="ECO:0000313" key="10">
    <source>
        <dbReference type="Proteomes" id="UP001327560"/>
    </source>
</evidence>
<gene>
    <name evidence="9" type="ORF">Cni_G11220</name>
</gene>
<reference evidence="9 10" key="1">
    <citation type="submission" date="2023-10" db="EMBL/GenBank/DDBJ databases">
        <title>Chromosome-scale genome assembly provides insights into flower coloration mechanisms of Canna indica.</title>
        <authorList>
            <person name="Li C."/>
        </authorList>
    </citation>
    <scope>NUCLEOTIDE SEQUENCE [LARGE SCALE GENOMIC DNA]</scope>
    <source>
        <tissue evidence="9">Flower</tissue>
    </source>
</reference>
<evidence type="ECO:0000256" key="1">
    <source>
        <dbReference type="ARBA" id="ARBA00000900"/>
    </source>
</evidence>
<dbReference type="PANTHER" id="PTHR23315">
    <property type="entry name" value="U BOX DOMAIN-CONTAINING"/>
    <property type="match status" value="1"/>
</dbReference>
<dbReference type="InterPro" id="IPR045210">
    <property type="entry name" value="RING-Ubox_PUB"/>
</dbReference>
<dbReference type="EC" id="2.3.2.27" evidence="3"/>
<dbReference type="Pfam" id="PF04564">
    <property type="entry name" value="U-box"/>
    <property type="match status" value="1"/>
</dbReference>
<dbReference type="InterPro" id="IPR013083">
    <property type="entry name" value="Znf_RING/FYVE/PHD"/>
</dbReference>
<dbReference type="CDD" id="cd16664">
    <property type="entry name" value="RING-Ubox_PUB"/>
    <property type="match status" value="1"/>
</dbReference>
<dbReference type="FunFam" id="1.25.10.10:FF:000330">
    <property type="entry name" value="RING-type E3 ubiquitin transferase"/>
    <property type="match status" value="1"/>
</dbReference>
<dbReference type="FunFam" id="3.30.40.10:FF:000114">
    <property type="entry name" value="RING-type E3 ubiquitin transferase"/>
    <property type="match status" value="1"/>
</dbReference>
<dbReference type="AlphaFoldDB" id="A0AAQ3KBD8"/>
<evidence type="ECO:0000256" key="6">
    <source>
        <dbReference type="ARBA" id="ARBA00022786"/>
    </source>
</evidence>
<dbReference type="InterPro" id="IPR016024">
    <property type="entry name" value="ARM-type_fold"/>
</dbReference>
<evidence type="ECO:0000256" key="7">
    <source>
        <dbReference type="SAM" id="Coils"/>
    </source>
</evidence>
<dbReference type="SUPFAM" id="SSF57850">
    <property type="entry name" value="RING/U-box"/>
    <property type="match status" value="1"/>
</dbReference>
<dbReference type="Proteomes" id="UP001327560">
    <property type="component" value="Chromosome 3"/>
</dbReference>
<organism evidence="9 10">
    <name type="scientific">Canna indica</name>
    <name type="common">Indian-shot</name>
    <dbReference type="NCBI Taxonomy" id="4628"/>
    <lineage>
        <taxon>Eukaryota</taxon>
        <taxon>Viridiplantae</taxon>
        <taxon>Streptophyta</taxon>
        <taxon>Embryophyta</taxon>
        <taxon>Tracheophyta</taxon>
        <taxon>Spermatophyta</taxon>
        <taxon>Magnoliopsida</taxon>
        <taxon>Liliopsida</taxon>
        <taxon>Zingiberales</taxon>
        <taxon>Cannaceae</taxon>
        <taxon>Canna</taxon>
    </lineage>
</organism>
<feature type="coiled-coil region" evidence="7">
    <location>
        <begin position="15"/>
        <end position="42"/>
    </location>
</feature>
<dbReference type="SMART" id="SM00504">
    <property type="entry name" value="Ubox"/>
    <property type="match status" value="1"/>
</dbReference>
<sequence length="474" mass="51735">MARPDAAVMVARLEAADAASAAVELKSELKRLARAISVEDDERIETYEEASRVLVALKDATLTGNRGSDEKQRVALLNNERIDSDAVPEHFRCPISSELMRDPVVLASGQTYDRPFIQEWLNSGNRTCPQTQQVLPHTILIPNNLVRGMILHWCMEHGVSLPPLKNEQEEGEGVITSKHKNVLDGLLHKICSPSCLMEQKQAISELRLLTKSNRSLRALVGETVDAIPKLFAAVSVSGLSADSEVQEDTVTTILNISIHETNKKILGDNPQAIPFLISALKSVRMETRSNSAAALFSLSALDSNKIRIGEMGAIKPLVELLEQGSLTAKKDAGSAIFSLCMAHENRARAMRGGVLRVVLNAIASRSLVDESLAILALLSGNQEVVEAISEIGAVCCLLSIISENSCARNKENAVVALYSICMYNRKKLREVGEEDDSSGCISLLAQNGTSRARRKAVGILDKWKQTLHNRHYSC</sequence>
<evidence type="ECO:0000256" key="2">
    <source>
        <dbReference type="ARBA" id="ARBA00004906"/>
    </source>
</evidence>
<dbReference type="SUPFAM" id="SSF48371">
    <property type="entry name" value="ARM repeat"/>
    <property type="match status" value="1"/>
</dbReference>
<dbReference type="Gene3D" id="1.25.10.10">
    <property type="entry name" value="Leucine-rich Repeat Variant"/>
    <property type="match status" value="1"/>
</dbReference>
<comment type="pathway">
    <text evidence="2">Protein modification; protein ubiquitination.</text>
</comment>
<keyword evidence="6" id="KW-0833">Ubl conjugation pathway</keyword>
<keyword evidence="7" id="KW-0175">Coiled coil</keyword>
<dbReference type="PROSITE" id="PS51698">
    <property type="entry name" value="U_BOX"/>
    <property type="match status" value="1"/>
</dbReference>
<name>A0AAQ3KBD8_9LILI</name>
<feature type="domain" description="U-box" evidence="8">
    <location>
        <begin position="86"/>
        <end position="160"/>
    </location>
</feature>